<dbReference type="AlphaFoldDB" id="K2AXL8"/>
<sequence length="56" mass="6762">MKTSNIPTSNQKIVGPERLEEKRKIKKLKDENEKRRRAIEAIVRYSDSLNWQKRHN</sequence>
<organism evidence="1">
    <name type="scientific">uncultured bacterium</name>
    <name type="common">gcode 4</name>
    <dbReference type="NCBI Taxonomy" id="1234023"/>
    <lineage>
        <taxon>Bacteria</taxon>
        <taxon>environmental samples</taxon>
    </lineage>
</organism>
<gene>
    <name evidence="1" type="ORF">ACD_49C00038G0055</name>
</gene>
<dbReference type="EMBL" id="AMFJ01021624">
    <property type="protein sequence ID" value="EKD66521.1"/>
    <property type="molecule type" value="Genomic_DNA"/>
</dbReference>
<comment type="caution">
    <text evidence="1">The sequence shown here is derived from an EMBL/GenBank/DDBJ whole genome shotgun (WGS) entry which is preliminary data.</text>
</comment>
<accession>K2AXL8</accession>
<protein>
    <submittedName>
        <fullName evidence="1">Uncharacterized protein</fullName>
    </submittedName>
</protein>
<reference evidence="1" key="1">
    <citation type="journal article" date="2012" name="Science">
        <title>Fermentation, hydrogen, and sulfur metabolism in multiple uncultivated bacterial phyla.</title>
        <authorList>
            <person name="Wrighton K.C."/>
            <person name="Thomas B.C."/>
            <person name="Sharon I."/>
            <person name="Miller C.S."/>
            <person name="Castelle C.J."/>
            <person name="VerBerkmoes N.C."/>
            <person name="Wilkins M.J."/>
            <person name="Hettich R.L."/>
            <person name="Lipton M.S."/>
            <person name="Williams K.H."/>
            <person name="Long P.E."/>
            <person name="Banfield J.F."/>
        </authorList>
    </citation>
    <scope>NUCLEOTIDE SEQUENCE [LARGE SCALE GENOMIC DNA]</scope>
</reference>
<evidence type="ECO:0000313" key="1">
    <source>
        <dbReference type="EMBL" id="EKD66521.1"/>
    </source>
</evidence>
<proteinExistence type="predicted"/>
<name>K2AXL8_9BACT</name>